<dbReference type="Proteomes" id="UP000813824">
    <property type="component" value="Unassembled WGS sequence"/>
</dbReference>
<dbReference type="GO" id="GO:0005634">
    <property type="term" value="C:nucleus"/>
    <property type="evidence" value="ECO:0007669"/>
    <property type="project" value="UniProtKB-UniRule"/>
</dbReference>
<evidence type="ECO:0000256" key="4">
    <source>
        <dbReference type="SAM" id="MobiDB-lite"/>
    </source>
</evidence>
<dbReference type="EMBL" id="JAEVFJ010000007">
    <property type="protein sequence ID" value="KAH8103361.1"/>
    <property type="molecule type" value="Genomic_DNA"/>
</dbReference>
<dbReference type="SUPFAM" id="SSF47095">
    <property type="entry name" value="HMG-box"/>
    <property type="match status" value="1"/>
</dbReference>
<dbReference type="OrthoDB" id="6247875at2759"/>
<dbReference type="PANTHER" id="PTHR45789">
    <property type="entry name" value="FI18025P1"/>
    <property type="match status" value="1"/>
</dbReference>
<evidence type="ECO:0000256" key="2">
    <source>
        <dbReference type="ARBA" id="ARBA00023242"/>
    </source>
</evidence>
<keyword evidence="2 3" id="KW-0539">Nucleus</keyword>
<feature type="compositionally biased region" description="Basic residues" evidence="4">
    <location>
        <begin position="1"/>
        <end position="10"/>
    </location>
</feature>
<feature type="region of interest" description="Disordered" evidence="4">
    <location>
        <begin position="170"/>
        <end position="190"/>
    </location>
</feature>
<evidence type="ECO:0000256" key="1">
    <source>
        <dbReference type="ARBA" id="ARBA00023125"/>
    </source>
</evidence>
<feature type="DNA-binding region" description="HMG box" evidence="3">
    <location>
        <begin position="101"/>
        <end position="170"/>
    </location>
</feature>
<evidence type="ECO:0000259" key="5">
    <source>
        <dbReference type="PROSITE" id="PS50118"/>
    </source>
</evidence>
<organism evidence="6 7">
    <name type="scientific">Cristinia sonorae</name>
    <dbReference type="NCBI Taxonomy" id="1940300"/>
    <lineage>
        <taxon>Eukaryota</taxon>
        <taxon>Fungi</taxon>
        <taxon>Dikarya</taxon>
        <taxon>Basidiomycota</taxon>
        <taxon>Agaricomycotina</taxon>
        <taxon>Agaricomycetes</taxon>
        <taxon>Agaricomycetidae</taxon>
        <taxon>Agaricales</taxon>
        <taxon>Pleurotineae</taxon>
        <taxon>Stephanosporaceae</taxon>
        <taxon>Cristinia</taxon>
    </lineage>
</organism>
<accession>A0A8K0UVA6</accession>
<reference evidence="6" key="1">
    <citation type="journal article" date="2021" name="New Phytol.">
        <title>Evolutionary innovations through gain and loss of genes in the ectomycorrhizal Boletales.</title>
        <authorList>
            <person name="Wu G."/>
            <person name="Miyauchi S."/>
            <person name="Morin E."/>
            <person name="Kuo A."/>
            <person name="Drula E."/>
            <person name="Varga T."/>
            <person name="Kohler A."/>
            <person name="Feng B."/>
            <person name="Cao Y."/>
            <person name="Lipzen A."/>
            <person name="Daum C."/>
            <person name="Hundley H."/>
            <person name="Pangilinan J."/>
            <person name="Johnson J."/>
            <person name="Barry K."/>
            <person name="LaButti K."/>
            <person name="Ng V."/>
            <person name="Ahrendt S."/>
            <person name="Min B."/>
            <person name="Choi I.G."/>
            <person name="Park H."/>
            <person name="Plett J.M."/>
            <person name="Magnuson J."/>
            <person name="Spatafora J.W."/>
            <person name="Nagy L.G."/>
            <person name="Henrissat B."/>
            <person name="Grigoriev I.V."/>
            <person name="Yang Z.L."/>
            <person name="Xu J."/>
            <person name="Martin F.M."/>
        </authorList>
    </citation>
    <scope>NUCLEOTIDE SEQUENCE</scope>
    <source>
        <strain evidence="6">KKN 215</strain>
    </source>
</reference>
<feature type="compositionally biased region" description="Low complexity" evidence="4">
    <location>
        <begin position="58"/>
        <end position="67"/>
    </location>
</feature>
<dbReference type="GO" id="GO:0000981">
    <property type="term" value="F:DNA-binding transcription factor activity, RNA polymerase II-specific"/>
    <property type="evidence" value="ECO:0007669"/>
    <property type="project" value="TreeGrafter"/>
</dbReference>
<dbReference type="InterPro" id="IPR009071">
    <property type="entry name" value="HMG_box_dom"/>
</dbReference>
<evidence type="ECO:0000256" key="3">
    <source>
        <dbReference type="PROSITE-ProRule" id="PRU00267"/>
    </source>
</evidence>
<feature type="region of interest" description="Disordered" evidence="4">
    <location>
        <begin position="1"/>
        <end position="23"/>
    </location>
</feature>
<feature type="domain" description="HMG box" evidence="5">
    <location>
        <begin position="101"/>
        <end position="170"/>
    </location>
</feature>
<keyword evidence="7" id="KW-1185">Reference proteome</keyword>
<dbReference type="InterPro" id="IPR036910">
    <property type="entry name" value="HMG_box_dom_sf"/>
</dbReference>
<dbReference type="Pfam" id="PF00505">
    <property type="entry name" value="HMG_box"/>
    <property type="match status" value="1"/>
</dbReference>
<dbReference type="CDD" id="cd01389">
    <property type="entry name" value="HMG-box_ROX1-like"/>
    <property type="match status" value="1"/>
</dbReference>
<name>A0A8K0UVA6_9AGAR</name>
<feature type="region of interest" description="Disordered" evidence="4">
    <location>
        <begin position="58"/>
        <end position="103"/>
    </location>
</feature>
<evidence type="ECO:0000313" key="7">
    <source>
        <dbReference type="Proteomes" id="UP000813824"/>
    </source>
</evidence>
<dbReference type="AlphaFoldDB" id="A0A8K0UVA6"/>
<evidence type="ECO:0000313" key="6">
    <source>
        <dbReference type="EMBL" id="KAH8103361.1"/>
    </source>
</evidence>
<dbReference type="Gene3D" id="1.10.30.10">
    <property type="entry name" value="High mobility group box domain"/>
    <property type="match status" value="1"/>
</dbReference>
<proteinExistence type="predicted"/>
<dbReference type="GO" id="GO:0000978">
    <property type="term" value="F:RNA polymerase II cis-regulatory region sequence-specific DNA binding"/>
    <property type="evidence" value="ECO:0007669"/>
    <property type="project" value="TreeGrafter"/>
</dbReference>
<dbReference type="InterPro" id="IPR051356">
    <property type="entry name" value="SOX/SOX-like_TF"/>
</dbReference>
<dbReference type="PANTHER" id="PTHR45789:SF2">
    <property type="entry name" value="FI18025P1"/>
    <property type="match status" value="1"/>
</dbReference>
<comment type="caution">
    <text evidence="6">The sequence shown here is derived from an EMBL/GenBank/DDBJ whole genome shotgun (WGS) entry which is preliminary data.</text>
</comment>
<keyword evidence="1 3" id="KW-0238">DNA-binding</keyword>
<dbReference type="PROSITE" id="PS50118">
    <property type="entry name" value="HMG_BOX_2"/>
    <property type="match status" value="1"/>
</dbReference>
<sequence>MAPIRNHRRAPTPAPYTTSVDQLRLGYPPSTTFEQDLVLAPLPAGTFSSIASSPALSSSAFTSPSTSENHLSTPSPAIIPSSLRSSPAPRKHSRKKADQHVRRPPNPFIIFRSAFWDEEKKKPSFVKDHRVISKLAGEAWNRLTDEEQAPYRRKALEAKLQHQEANPEYKFTPIGKRGSSSTNLELPSGEEQEARCKMIAEFVMEGLRGPQLALAIQQLDAGLQSGATPFPISNSSLDANLPQFSVSYDDLAPFPKIEQESPVVIPELLQPQLFAAPVQDVAPVPVDPQTPYYYTPEISQEPFFSDPLLSGIPASSTPSTSSSPPLDPEAAELLYATLMGTESDFTNAYPGDNLTVPLELPLNSDELALVYPQEVTEFQGALGFQPYFDAHEREFLAPLDVGEPLVVFPEEDAQPAFDLSHLAPAFEQDPPCLDNFAAWFNSDSF</sequence>
<dbReference type="SMART" id="SM00398">
    <property type="entry name" value="HMG"/>
    <property type="match status" value="1"/>
</dbReference>
<protein>
    <recommendedName>
        <fullName evidence="5">HMG box domain-containing protein</fullName>
    </recommendedName>
</protein>
<gene>
    <name evidence="6" type="ORF">BXZ70DRAFT_723797</name>
</gene>